<accession>N6Y728</accession>
<proteinExistence type="predicted"/>
<dbReference type="PANTHER" id="PTHR41373:SF1">
    <property type="entry name" value="PHOSPHATIDYLGLYCEROL LYSYLTRANSFERASE C-TERMINAL DOMAIN-CONTAINING PROTEIN"/>
    <property type="match status" value="1"/>
</dbReference>
<protein>
    <recommendedName>
        <fullName evidence="1">Phosphatidylglycerol lysyltransferase C-terminal domain-containing protein</fullName>
    </recommendedName>
</protein>
<dbReference type="InterPro" id="IPR016732">
    <property type="entry name" value="UCP018688"/>
</dbReference>
<dbReference type="EMBL" id="AMXE01000039">
    <property type="protein sequence ID" value="ENO87360.1"/>
    <property type="molecule type" value="Genomic_DNA"/>
</dbReference>
<name>N6Y728_THAL4</name>
<dbReference type="SUPFAM" id="SSF55729">
    <property type="entry name" value="Acyl-CoA N-acyltransferases (Nat)"/>
    <property type="match status" value="2"/>
</dbReference>
<evidence type="ECO:0000313" key="3">
    <source>
        <dbReference type="Proteomes" id="UP000013232"/>
    </source>
</evidence>
<reference evidence="2 3" key="1">
    <citation type="submission" date="2012-09" db="EMBL/GenBank/DDBJ databases">
        <title>Draft Genome Sequences of 6 Strains from Genus Thauera.</title>
        <authorList>
            <person name="Liu B."/>
            <person name="Shapleigh J.P."/>
            <person name="Frostegard A.H."/>
        </authorList>
    </citation>
    <scope>NUCLEOTIDE SEQUENCE [LARGE SCALE GENOMIC DNA]</scope>
    <source>
        <strain evidence="3">47Lol / DSM 12138</strain>
    </source>
</reference>
<evidence type="ECO:0000259" key="1">
    <source>
        <dbReference type="Pfam" id="PF09924"/>
    </source>
</evidence>
<evidence type="ECO:0000313" key="2">
    <source>
        <dbReference type="EMBL" id="ENO87360.1"/>
    </source>
</evidence>
<comment type="caution">
    <text evidence="2">The sequence shown here is derived from an EMBL/GenBank/DDBJ whole genome shotgun (WGS) entry which is preliminary data.</text>
</comment>
<sequence>MRPLRAAQGEGCPAEYCFSNLYLFRAAHDYRLIRDAALPCIVGRTYDGEAHVLPLFDVAAADPSQLAMLVARQGPLYPLSGQTVAGLDTARFVARAVRDDADYVYRTDELCALNGSRLRKKRAQIRQLLDTHRMRCCPLGGVGGASAAASTARDDALRVLDGWMAEKGKAAGEADHVACAAALRAPWLAAHEGWLWYADDRPAGFLLAQRLNAEVMVVRFAKGLAAYAGVFPLMFHALAQRTDAPWINFEQDLGVANFRRAKLAYAPAMLLAKYRVDLRPG</sequence>
<dbReference type="PANTHER" id="PTHR41373">
    <property type="entry name" value="DUF2156 DOMAIN-CONTAINING PROTEIN"/>
    <property type="match status" value="1"/>
</dbReference>
<dbReference type="InterPro" id="IPR016181">
    <property type="entry name" value="Acyl_CoA_acyltransferase"/>
</dbReference>
<organism evidence="2 3">
    <name type="scientific">Thauera linaloolentis (strain DSM 12138 / JCM 21573 / CCUG 41526 / CIP 105981 / IAM 15112 / NBRC 102519 / 47Lol)</name>
    <dbReference type="NCBI Taxonomy" id="1123367"/>
    <lineage>
        <taxon>Bacteria</taxon>
        <taxon>Pseudomonadati</taxon>
        <taxon>Pseudomonadota</taxon>
        <taxon>Betaproteobacteria</taxon>
        <taxon>Rhodocyclales</taxon>
        <taxon>Zoogloeaceae</taxon>
        <taxon>Thauera</taxon>
    </lineage>
</organism>
<dbReference type="eggNOG" id="COG4866">
    <property type="taxonomic scope" value="Bacteria"/>
</dbReference>
<keyword evidence="3" id="KW-1185">Reference proteome</keyword>
<dbReference type="InterPro" id="IPR024320">
    <property type="entry name" value="LPG_synthase_C"/>
</dbReference>
<feature type="domain" description="Phosphatidylglycerol lysyltransferase C-terminal" evidence="1">
    <location>
        <begin position="15"/>
        <end position="276"/>
    </location>
</feature>
<dbReference type="Pfam" id="PF09924">
    <property type="entry name" value="LPG_synthase_C"/>
    <property type="match status" value="1"/>
</dbReference>
<gene>
    <name evidence="2" type="ORF">C666_11225</name>
</gene>
<dbReference type="Gene3D" id="3.40.630.30">
    <property type="match status" value="1"/>
</dbReference>
<dbReference type="STRING" id="1123367.GCA_000621305_00278"/>
<dbReference type="Proteomes" id="UP000013232">
    <property type="component" value="Unassembled WGS sequence"/>
</dbReference>
<dbReference type="AlphaFoldDB" id="N6Y728"/>